<dbReference type="InterPro" id="IPR009057">
    <property type="entry name" value="Homeodomain-like_sf"/>
</dbReference>
<dbReference type="PANTHER" id="PTHR46068">
    <property type="entry name" value="PROTEIN CBG27172"/>
    <property type="match status" value="1"/>
</dbReference>
<proteinExistence type="predicted"/>
<evidence type="ECO:0000256" key="1">
    <source>
        <dbReference type="ARBA" id="ARBA00004123"/>
    </source>
</evidence>
<reference evidence="3" key="1">
    <citation type="submission" date="2016-11" db="UniProtKB">
        <authorList>
            <consortium name="WormBaseParasite"/>
        </authorList>
    </citation>
    <scope>IDENTIFICATION</scope>
</reference>
<dbReference type="Pfam" id="PF13551">
    <property type="entry name" value="HTH_29"/>
    <property type="match status" value="1"/>
</dbReference>
<name>A0A1I7XRY7_HETBA</name>
<dbReference type="AlphaFoldDB" id="A0A1I7XRY7"/>
<dbReference type="SUPFAM" id="SSF46689">
    <property type="entry name" value="Homeodomain-like"/>
    <property type="match status" value="1"/>
</dbReference>
<dbReference type="InterPro" id="IPR036388">
    <property type="entry name" value="WH-like_DNA-bd_sf"/>
</dbReference>
<evidence type="ECO:0000313" key="2">
    <source>
        <dbReference type="Proteomes" id="UP000095283"/>
    </source>
</evidence>
<accession>A0A1I7XRY7</accession>
<comment type="subcellular location">
    <subcellularLocation>
        <location evidence="1">Nucleus</location>
    </subcellularLocation>
</comment>
<protein>
    <submittedName>
        <fullName evidence="3">Transposase</fullName>
    </submittedName>
</protein>
<dbReference type="PANTHER" id="PTHR46068:SF1">
    <property type="entry name" value="TRANSPOSASE IS30-LIKE HTH DOMAIN-CONTAINING PROTEIN"/>
    <property type="match status" value="1"/>
</dbReference>
<dbReference type="GO" id="GO:0005634">
    <property type="term" value="C:nucleus"/>
    <property type="evidence" value="ECO:0007669"/>
    <property type="project" value="UniProtKB-SubCell"/>
</dbReference>
<keyword evidence="2" id="KW-1185">Reference proteome</keyword>
<sequence>MSKALRTTIIYLNELGEKHIAIAKKLCVTRMTVHRTVKRYEELGTVKDHPRSGRPRSVNTSRIHKMVKKKILRDNKRSMRKMASDLNISPTSMRKIIVVPWALKHFGSQNWTFQQDWVTAHGAKKTVELCWLQFLLLG</sequence>
<organism evidence="2 3">
    <name type="scientific">Heterorhabditis bacteriophora</name>
    <name type="common">Entomopathogenic nematode worm</name>
    <dbReference type="NCBI Taxonomy" id="37862"/>
    <lineage>
        <taxon>Eukaryota</taxon>
        <taxon>Metazoa</taxon>
        <taxon>Ecdysozoa</taxon>
        <taxon>Nematoda</taxon>
        <taxon>Chromadorea</taxon>
        <taxon>Rhabditida</taxon>
        <taxon>Rhabditina</taxon>
        <taxon>Rhabditomorpha</taxon>
        <taxon>Strongyloidea</taxon>
        <taxon>Heterorhabditidae</taxon>
        <taxon>Heterorhabditis</taxon>
    </lineage>
</organism>
<dbReference type="Proteomes" id="UP000095283">
    <property type="component" value="Unplaced"/>
</dbReference>
<evidence type="ECO:0000313" key="3">
    <source>
        <dbReference type="WBParaSite" id="Hba_20291"/>
    </source>
</evidence>
<dbReference type="WBParaSite" id="Hba_20291">
    <property type="protein sequence ID" value="Hba_20291"/>
    <property type="gene ID" value="Hba_20291"/>
</dbReference>
<dbReference type="Gene3D" id="1.10.10.10">
    <property type="entry name" value="Winged helix-like DNA-binding domain superfamily/Winged helix DNA-binding domain"/>
    <property type="match status" value="1"/>
</dbReference>